<dbReference type="EMBL" id="CAXAMM010043962">
    <property type="protein sequence ID" value="CAK9112489.1"/>
    <property type="molecule type" value="Genomic_DNA"/>
</dbReference>
<dbReference type="PROSITE" id="PS50885">
    <property type="entry name" value="HAMP"/>
    <property type="match status" value="1"/>
</dbReference>
<gene>
    <name evidence="3" type="ORF">SCF082_LOCUS52151</name>
</gene>
<feature type="domain" description="HAMP" evidence="2">
    <location>
        <begin position="444"/>
        <end position="497"/>
    </location>
</feature>
<proteinExistence type="predicted"/>
<sequence>MVVEFCLVGDSSLYTKRANGKPCKIQQPLLWALDNRSVEVAAYPGGGIRDILNHLTSSSFQCGTLGISYFGNEHTDRSIDVGRFKPLWDQLFEILPTKCQRCTFFMGGFSRKYGLSSVYDQNMAHIRKWVAHAGYEVKRCFEKVRTWPLARDRLHWAAEAKDDLVNHWRELLKEAPPVMKSRKRPASGSANWTPIKRPKDYEQVDERRVHQQVDSVIEQFYTGDFIVIMERLLKMKERALCGAAKGGLSDRGRMLLCEGLGSLLEWKYGYLDLERYQNIVADRLPIYVEKLVSKALWKKGGLKAPQQKLLFDGASSKKQAKDAVAKKAEEHEDMEAKKVLSDLEQAWASLESEGVSVKRRRDQQVKEQTKFTDFLENMLKVLLEKGPEAGGSEKAAKKMCEKLMKQVTHLGAEPALQASAPSVLLKKAEERQGFDTHVVESVQGLLTGRLEQIQKALDEIADEEKAREPQVTAKAEEVTQAKARLEDMKQQLEAAEEVACEKEVNVAKMQSSLEAFETSAQEKAKAIEAAEANVTVFAEVLAIYHDLHGDAAEDAENAAVKAEALTAPAVLV</sequence>
<keyword evidence="1" id="KW-0175">Coiled coil</keyword>
<reference evidence="3 4" key="1">
    <citation type="submission" date="2024-02" db="EMBL/GenBank/DDBJ databases">
        <authorList>
            <person name="Chen Y."/>
            <person name="Shah S."/>
            <person name="Dougan E. K."/>
            <person name="Thang M."/>
            <person name="Chan C."/>
        </authorList>
    </citation>
    <scope>NUCLEOTIDE SEQUENCE [LARGE SCALE GENOMIC DNA]</scope>
</reference>
<dbReference type="Proteomes" id="UP001642464">
    <property type="component" value="Unassembled WGS sequence"/>
</dbReference>
<keyword evidence="4" id="KW-1185">Reference proteome</keyword>
<dbReference type="InterPro" id="IPR003660">
    <property type="entry name" value="HAMP_dom"/>
</dbReference>
<accession>A0ABP0SJY8</accession>
<evidence type="ECO:0000313" key="3">
    <source>
        <dbReference type="EMBL" id="CAK9112489.1"/>
    </source>
</evidence>
<evidence type="ECO:0000256" key="1">
    <source>
        <dbReference type="SAM" id="Coils"/>
    </source>
</evidence>
<comment type="caution">
    <text evidence="3">The sequence shown here is derived from an EMBL/GenBank/DDBJ whole genome shotgun (WGS) entry which is preliminary data.</text>
</comment>
<evidence type="ECO:0000313" key="4">
    <source>
        <dbReference type="Proteomes" id="UP001642464"/>
    </source>
</evidence>
<feature type="coiled-coil region" evidence="1">
    <location>
        <begin position="471"/>
        <end position="533"/>
    </location>
</feature>
<evidence type="ECO:0000259" key="2">
    <source>
        <dbReference type="PROSITE" id="PS50885"/>
    </source>
</evidence>
<organism evidence="3 4">
    <name type="scientific">Durusdinium trenchii</name>
    <dbReference type="NCBI Taxonomy" id="1381693"/>
    <lineage>
        <taxon>Eukaryota</taxon>
        <taxon>Sar</taxon>
        <taxon>Alveolata</taxon>
        <taxon>Dinophyceae</taxon>
        <taxon>Suessiales</taxon>
        <taxon>Symbiodiniaceae</taxon>
        <taxon>Durusdinium</taxon>
    </lineage>
</organism>
<name>A0ABP0SJY8_9DINO</name>
<protein>
    <submittedName>
        <fullName evidence="3">Ammonium_transp domain-containing protein</fullName>
    </submittedName>
</protein>